<evidence type="ECO:0000256" key="1">
    <source>
        <dbReference type="ARBA" id="ARBA00004651"/>
    </source>
</evidence>
<feature type="transmembrane region" description="Helical" evidence="8">
    <location>
        <begin position="378"/>
        <end position="396"/>
    </location>
</feature>
<dbReference type="GO" id="GO:0005886">
    <property type="term" value="C:plasma membrane"/>
    <property type="evidence" value="ECO:0007669"/>
    <property type="project" value="UniProtKB-SubCell"/>
</dbReference>
<feature type="transmembrane region" description="Helical" evidence="8">
    <location>
        <begin position="237"/>
        <end position="254"/>
    </location>
</feature>
<dbReference type="Gene3D" id="1.20.1250.20">
    <property type="entry name" value="MFS general substrate transporter like domains"/>
    <property type="match status" value="1"/>
</dbReference>
<feature type="transmembrane region" description="Helical" evidence="8">
    <location>
        <begin position="340"/>
        <end position="358"/>
    </location>
</feature>
<name>A0A9X3TZR5_9PROT</name>
<feature type="transmembrane region" description="Helical" evidence="8">
    <location>
        <begin position="308"/>
        <end position="328"/>
    </location>
</feature>
<feature type="transmembrane region" description="Helical" evidence="8">
    <location>
        <begin position="56"/>
        <end position="78"/>
    </location>
</feature>
<feature type="transmembrane region" description="Helical" evidence="8">
    <location>
        <begin position="206"/>
        <end position="225"/>
    </location>
</feature>
<dbReference type="AlphaFoldDB" id="A0A9X3TZR5"/>
<dbReference type="InterPro" id="IPR020846">
    <property type="entry name" value="MFS_dom"/>
</dbReference>
<evidence type="ECO:0000256" key="4">
    <source>
        <dbReference type="ARBA" id="ARBA00022475"/>
    </source>
</evidence>
<keyword evidence="11" id="KW-1185">Reference proteome</keyword>
<evidence type="ECO:0000313" key="11">
    <source>
        <dbReference type="Proteomes" id="UP001141619"/>
    </source>
</evidence>
<dbReference type="Pfam" id="PF07690">
    <property type="entry name" value="MFS_1"/>
    <property type="match status" value="1"/>
</dbReference>
<protein>
    <submittedName>
        <fullName evidence="10">DHA2 family efflux MFS transporter permease subunit</fullName>
    </submittedName>
</protein>
<evidence type="ECO:0000256" key="7">
    <source>
        <dbReference type="ARBA" id="ARBA00023136"/>
    </source>
</evidence>
<evidence type="ECO:0000256" key="3">
    <source>
        <dbReference type="ARBA" id="ARBA00022448"/>
    </source>
</evidence>
<dbReference type="GO" id="GO:0022857">
    <property type="term" value="F:transmembrane transporter activity"/>
    <property type="evidence" value="ECO:0007669"/>
    <property type="project" value="InterPro"/>
</dbReference>
<dbReference type="PANTHER" id="PTHR42718:SF9">
    <property type="entry name" value="MAJOR FACILITATOR SUPERFAMILY MULTIDRUG TRANSPORTER MFSC"/>
    <property type="match status" value="1"/>
</dbReference>
<evidence type="ECO:0000256" key="2">
    <source>
        <dbReference type="ARBA" id="ARBA00008537"/>
    </source>
</evidence>
<accession>A0A9X3TZR5</accession>
<comment type="similarity">
    <text evidence="2">Belongs to the major facilitator superfamily. EmrB family.</text>
</comment>
<comment type="caution">
    <text evidence="10">The sequence shown here is derived from an EMBL/GenBank/DDBJ whole genome shotgun (WGS) entry which is preliminary data.</text>
</comment>
<evidence type="ECO:0000259" key="9">
    <source>
        <dbReference type="PROSITE" id="PS50850"/>
    </source>
</evidence>
<dbReference type="InterPro" id="IPR036259">
    <property type="entry name" value="MFS_trans_sf"/>
</dbReference>
<gene>
    <name evidence="10" type="ORF">NYP16_12430</name>
</gene>
<reference evidence="10" key="2">
    <citation type="journal article" date="2023" name="Syst. Appl. Microbiol.">
        <title>Govania unica gen. nov., sp. nov., a rare biosphere bacterium that represents a novel family in the class Alphaproteobacteria.</title>
        <authorList>
            <person name="Vandamme P."/>
            <person name="Peeters C."/>
            <person name="Hettiarachchi A."/>
            <person name="Cnockaert M."/>
            <person name="Carlier A."/>
        </authorList>
    </citation>
    <scope>NUCLEOTIDE SEQUENCE</scope>
    <source>
        <strain evidence="10">LMG 31809</strain>
    </source>
</reference>
<feature type="transmembrane region" description="Helical" evidence="8">
    <location>
        <begin position="20"/>
        <end position="44"/>
    </location>
</feature>
<evidence type="ECO:0000313" key="10">
    <source>
        <dbReference type="EMBL" id="MDA5194759.1"/>
    </source>
</evidence>
<dbReference type="RefSeq" id="WP_274944465.1">
    <property type="nucleotide sequence ID" value="NZ_JANWOI010000004.1"/>
</dbReference>
<organism evidence="10 11">
    <name type="scientific">Govanella unica</name>
    <dbReference type="NCBI Taxonomy" id="2975056"/>
    <lineage>
        <taxon>Bacteria</taxon>
        <taxon>Pseudomonadati</taxon>
        <taxon>Pseudomonadota</taxon>
        <taxon>Alphaproteobacteria</taxon>
        <taxon>Emcibacterales</taxon>
        <taxon>Govanellaceae</taxon>
        <taxon>Govanella</taxon>
    </lineage>
</organism>
<sequence>MSSATSVERPHPTRAQYIGWGFMVLGMFMAILDIQIVASSIAQIQAGLAASPDEISWIQTSYLIAEVIMIPLSGYLARMISTRKLFVISAIGFTVMSIACACAWSIESMIVFRALQGFLGGAMIPTVFTTTFSLFPRQRQAFANVIVGLVATMAPTIGPTLGGWLSETLSWHWLFLVNLVPGALIIFVVSAMPALDRADASLRKGFDIIGLTLMALFLGSLEYVLDEGPRDDWFDKPSITFFTVVCVASAFLFFRRVLSYDKPIVNIRAFRDRNFAIGCLYSFIIGIGLYGATYIMPLFLGRVRGYNALQIGTIMAIAGIFQFASAPIAGRLQPLMDPRLMLGIGLALFGGGLFLSHYETSDWSFHEFLLPQAVRGLGLMFCFIPVNALALGTLPPAELNNASGLYNLMRNLGGAIGMAGINTLLDSRLHLHMARLSDRLDPSRPEFRNLLEGLTARLGDASGINADAAAMKIIAGLVQREATVLAFNDVYLVMAGVFVVGILLMPLVRKPAHVVKDGH</sequence>
<keyword evidence="7 8" id="KW-0472">Membrane</keyword>
<dbReference type="PANTHER" id="PTHR42718">
    <property type="entry name" value="MAJOR FACILITATOR SUPERFAMILY MULTIDRUG TRANSPORTER MFSC"/>
    <property type="match status" value="1"/>
</dbReference>
<keyword evidence="4" id="KW-1003">Cell membrane</keyword>
<dbReference type="Proteomes" id="UP001141619">
    <property type="component" value="Unassembled WGS sequence"/>
</dbReference>
<dbReference type="NCBIfam" id="TIGR00711">
    <property type="entry name" value="efflux_EmrB"/>
    <property type="match status" value="1"/>
</dbReference>
<keyword evidence="5 8" id="KW-0812">Transmembrane</keyword>
<proteinExistence type="inferred from homology"/>
<feature type="transmembrane region" description="Helical" evidence="8">
    <location>
        <begin position="85"/>
        <end position="106"/>
    </location>
</feature>
<evidence type="ECO:0000256" key="5">
    <source>
        <dbReference type="ARBA" id="ARBA00022692"/>
    </source>
</evidence>
<feature type="domain" description="Major facilitator superfamily (MFS) profile" evidence="9">
    <location>
        <begin position="19"/>
        <end position="513"/>
    </location>
</feature>
<dbReference type="PROSITE" id="PS50850">
    <property type="entry name" value="MFS"/>
    <property type="match status" value="1"/>
</dbReference>
<dbReference type="InterPro" id="IPR011701">
    <property type="entry name" value="MFS"/>
</dbReference>
<keyword evidence="3" id="KW-0813">Transport</keyword>
<dbReference type="CDD" id="cd17503">
    <property type="entry name" value="MFS_LmrB_MDR_like"/>
    <property type="match status" value="1"/>
</dbReference>
<keyword evidence="6 8" id="KW-1133">Transmembrane helix</keyword>
<dbReference type="Gene3D" id="1.20.1720.10">
    <property type="entry name" value="Multidrug resistance protein D"/>
    <property type="match status" value="1"/>
</dbReference>
<dbReference type="InterPro" id="IPR004638">
    <property type="entry name" value="EmrB-like"/>
</dbReference>
<evidence type="ECO:0000256" key="6">
    <source>
        <dbReference type="ARBA" id="ARBA00022989"/>
    </source>
</evidence>
<dbReference type="SUPFAM" id="SSF103473">
    <property type="entry name" value="MFS general substrate transporter"/>
    <property type="match status" value="1"/>
</dbReference>
<dbReference type="EMBL" id="JANWOI010000004">
    <property type="protein sequence ID" value="MDA5194759.1"/>
    <property type="molecule type" value="Genomic_DNA"/>
</dbReference>
<reference evidence="10" key="1">
    <citation type="submission" date="2022-08" db="EMBL/GenBank/DDBJ databases">
        <authorList>
            <person name="Vandamme P."/>
            <person name="Hettiarachchi A."/>
            <person name="Peeters C."/>
            <person name="Cnockaert M."/>
            <person name="Carlier A."/>
        </authorList>
    </citation>
    <scope>NUCLEOTIDE SEQUENCE</scope>
    <source>
        <strain evidence="10">LMG 31809</strain>
    </source>
</reference>
<feature type="transmembrane region" description="Helical" evidence="8">
    <location>
        <begin position="275"/>
        <end position="296"/>
    </location>
</feature>
<evidence type="ECO:0000256" key="8">
    <source>
        <dbReference type="SAM" id="Phobius"/>
    </source>
</evidence>
<comment type="subcellular location">
    <subcellularLocation>
        <location evidence="1">Cell membrane</location>
        <topology evidence="1">Multi-pass membrane protein</topology>
    </subcellularLocation>
</comment>
<feature type="transmembrane region" description="Helical" evidence="8">
    <location>
        <begin position="171"/>
        <end position="194"/>
    </location>
</feature>
<feature type="transmembrane region" description="Helical" evidence="8">
    <location>
        <begin position="118"/>
        <end position="135"/>
    </location>
</feature>
<feature type="transmembrane region" description="Helical" evidence="8">
    <location>
        <begin position="490"/>
        <end position="508"/>
    </location>
</feature>
<feature type="transmembrane region" description="Helical" evidence="8">
    <location>
        <begin position="142"/>
        <end position="165"/>
    </location>
</feature>